<dbReference type="Proteomes" id="UP000232323">
    <property type="component" value="Unassembled WGS sequence"/>
</dbReference>
<keyword evidence="3" id="KW-1185">Reference proteome</keyword>
<feature type="region of interest" description="Disordered" evidence="1">
    <location>
        <begin position="1"/>
        <end position="30"/>
    </location>
</feature>
<gene>
    <name evidence="2" type="ORF">CEUSTIGMA_g4664.t1</name>
</gene>
<dbReference type="AlphaFoldDB" id="A0A250X2C4"/>
<reference evidence="2 3" key="1">
    <citation type="submission" date="2017-08" db="EMBL/GenBank/DDBJ databases">
        <title>Acidophilic green algal genome provides insights into adaptation to an acidic environment.</title>
        <authorList>
            <person name="Hirooka S."/>
            <person name="Hirose Y."/>
            <person name="Kanesaki Y."/>
            <person name="Higuchi S."/>
            <person name="Fujiwara T."/>
            <person name="Onuma R."/>
            <person name="Era A."/>
            <person name="Ohbayashi R."/>
            <person name="Uzuka A."/>
            <person name="Nozaki H."/>
            <person name="Yoshikawa H."/>
            <person name="Miyagishima S.Y."/>
        </authorList>
    </citation>
    <scope>NUCLEOTIDE SEQUENCE [LARGE SCALE GENOMIC DNA]</scope>
    <source>
        <strain evidence="2 3">NIES-2499</strain>
    </source>
</reference>
<evidence type="ECO:0000313" key="2">
    <source>
        <dbReference type="EMBL" id="GAX77218.1"/>
    </source>
</evidence>
<dbReference type="OrthoDB" id="543641at2759"/>
<dbReference type="EMBL" id="BEGY01000023">
    <property type="protein sequence ID" value="GAX77218.1"/>
    <property type="molecule type" value="Genomic_DNA"/>
</dbReference>
<proteinExistence type="predicted"/>
<sequence length="111" mass="11642">MDSLGKLKPALQNSHTTDSSSLNQSSGGGQVITPLSAPVISNIVPSSTSSSGGAATVAQGLAQMFTHLQLNLQGIELSKPTLLIVSEGDKPLLEINMKMRIRSIPPLNMEF</sequence>
<name>A0A250X2C4_9CHLO</name>
<evidence type="ECO:0000256" key="1">
    <source>
        <dbReference type="SAM" id="MobiDB-lite"/>
    </source>
</evidence>
<comment type="caution">
    <text evidence="2">The sequence shown here is derived from an EMBL/GenBank/DDBJ whole genome shotgun (WGS) entry which is preliminary data.</text>
</comment>
<protein>
    <submittedName>
        <fullName evidence="2">Uncharacterized protein</fullName>
    </submittedName>
</protein>
<accession>A0A250X2C4</accession>
<organism evidence="2 3">
    <name type="scientific">Chlamydomonas eustigma</name>
    <dbReference type="NCBI Taxonomy" id="1157962"/>
    <lineage>
        <taxon>Eukaryota</taxon>
        <taxon>Viridiplantae</taxon>
        <taxon>Chlorophyta</taxon>
        <taxon>core chlorophytes</taxon>
        <taxon>Chlorophyceae</taxon>
        <taxon>CS clade</taxon>
        <taxon>Chlamydomonadales</taxon>
        <taxon>Chlamydomonadaceae</taxon>
        <taxon>Chlamydomonas</taxon>
    </lineage>
</organism>
<evidence type="ECO:0000313" key="3">
    <source>
        <dbReference type="Proteomes" id="UP000232323"/>
    </source>
</evidence>